<evidence type="ECO:0000313" key="12">
    <source>
        <dbReference type="Proteomes" id="UP001219568"/>
    </source>
</evidence>
<name>A0AAD6IL53_PENCN</name>
<dbReference type="SUPFAM" id="SSF57850">
    <property type="entry name" value="RING/U-box"/>
    <property type="match status" value="1"/>
</dbReference>
<dbReference type="InterPro" id="IPR044066">
    <property type="entry name" value="TRIAD_supradom"/>
</dbReference>
<keyword evidence="6" id="KW-0863">Zinc-finger</keyword>
<feature type="region of interest" description="Disordered" evidence="9">
    <location>
        <begin position="143"/>
        <end position="163"/>
    </location>
</feature>
<dbReference type="InterPro" id="IPR002867">
    <property type="entry name" value="IBR_dom"/>
</dbReference>
<evidence type="ECO:0000256" key="9">
    <source>
        <dbReference type="SAM" id="MobiDB-lite"/>
    </source>
</evidence>
<evidence type="ECO:0000256" key="7">
    <source>
        <dbReference type="ARBA" id="ARBA00022786"/>
    </source>
</evidence>
<reference evidence="11" key="1">
    <citation type="journal article" date="2023" name="IMA Fungus">
        <title>Comparative genomic study of the Penicillium genus elucidates a diverse pangenome and 15 lateral gene transfer events.</title>
        <authorList>
            <person name="Petersen C."/>
            <person name="Sorensen T."/>
            <person name="Nielsen M.R."/>
            <person name="Sondergaard T.E."/>
            <person name="Sorensen J.L."/>
            <person name="Fitzpatrick D.A."/>
            <person name="Frisvad J.C."/>
            <person name="Nielsen K.L."/>
        </authorList>
    </citation>
    <scope>NUCLEOTIDE SEQUENCE</scope>
    <source>
        <strain evidence="11">IBT 15450</strain>
    </source>
</reference>
<dbReference type="GO" id="GO:0008270">
    <property type="term" value="F:zinc ion binding"/>
    <property type="evidence" value="ECO:0007669"/>
    <property type="project" value="UniProtKB-KW"/>
</dbReference>
<evidence type="ECO:0000256" key="5">
    <source>
        <dbReference type="ARBA" id="ARBA00022737"/>
    </source>
</evidence>
<protein>
    <recommendedName>
        <fullName evidence="2">RBR-type E3 ubiquitin transferase</fullName>
        <ecNumber evidence="2">2.3.2.31</ecNumber>
    </recommendedName>
</protein>
<keyword evidence="3" id="KW-0808">Transferase</keyword>
<feature type="region of interest" description="Disordered" evidence="9">
    <location>
        <begin position="1"/>
        <end position="46"/>
    </location>
</feature>
<dbReference type="Proteomes" id="UP001219568">
    <property type="component" value="Unassembled WGS sequence"/>
</dbReference>
<dbReference type="PROSITE" id="PS51873">
    <property type="entry name" value="TRIAD"/>
    <property type="match status" value="1"/>
</dbReference>
<keyword evidence="5" id="KW-0677">Repeat</keyword>
<organism evidence="11 12">
    <name type="scientific">Penicillium canescens</name>
    <dbReference type="NCBI Taxonomy" id="5083"/>
    <lineage>
        <taxon>Eukaryota</taxon>
        <taxon>Fungi</taxon>
        <taxon>Dikarya</taxon>
        <taxon>Ascomycota</taxon>
        <taxon>Pezizomycotina</taxon>
        <taxon>Eurotiomycetes</taxon>
        <taxon>Eurotiomycetidae</taxon>
        <taxon>Eurotiales</taxon>
        <taxon>Aspergillaceae</taxon>
        <taxon>Penicillium</taxon>
    </lineage>
</organism>
<dbReference type="PANTHER" id="PTHR11685">
    <property type="entry name" value="RBR FAMILY RING FINGER AND IBR DOMAIN-CONTAINING"/>
    <property type="match status" value="1"/>
</dbReference>
<dbReference type="GO" id="GO:0016567">
    <property type="term" value="P:protein ubiquitination"/>
    <property type="evidence" value="ECO:0007669"/>
    <property type="project" value="InterPro"/>
</dbReference>
<evidence type="ECO:0000256" key="2">
    <source>
        <dbReference type="ARBA" id="ARBA00012251"/>
    </source>
</evidence>
<dbReference type="Gene3D" id="1.20.120.1750">
    <property type="match status" value="1"/>
</dbReference>
<keyword evidence="4" id="KW-0479">Metal-binding</keyword>
<dbReference type="InterPro" id="IPR031127">
    <property type="entry name" value="E3_UB_ligase_RBR"/>
</dbReference>
<accession>A0AAD6IL53</accession>
<feature type="compositionally biased region" description="Polar residues" evidence="9">
    <location>
        <begin position="1"/>
        <end position="15"/>
    </location>
</feature>
<dbReference type="EC" id="2.3.2.31" evidence="2"/>
<evidence type="ECO:0000256" key="8">
    <source>
        <dbReference type="ARBA" id="ARBA00022833"/>
    </source>
</evidence>
<gene>
    <name evidence="11" type="ORF">N7460_003163</name>
</gene>
<dbReference type="AlphaFoldDB" id="A0AAD6IL53"/>
<dbReference type="EMBL" id="JAQJZL010000002">
    <property type="protein sequence ID" value="KAJ6052629.1"/>
    <property type="molecule type" value="Genomic_DNA"/>
</dbReference>
<keyword evidence="8" id="KW-0862">Zinc</keyword>
<evidence type="ECO:0000256" key="6">
    <source>
        <dbReference type="ARBA" id="ARBA00022771"/>
    </source>
</evidence>
<evidence type="ECO:0000256" key="3">
    <source>
        <dbReference type="ARBA" id="ARBA00022679"/>
    </source>
</evidence>
<evidence type="ECO:0000256" key="4">
    <source>
        <dbReference type="ARBA" id="ARBA00022723"/>
    </source>
</evidence>
<evidence type="ECO:0000259" key="10">
    <source>
        <dbReference type="PROSITE" id="PS51873"/>
    </source>
</evidence>
<comment type="caution">
    <text evidence="11">The sequence shown here is derived from an EMBL/GenBank/DDBJ whole genome shotgun (WGS) entry which is preliminary data.</text>
</comment>
<dbReference type="Pfam" id="PF01485">
    <property type="entry name" value="IBR"/>
    <property type="match status" value="1"/>
</dbReference>
<proteinExistence type="predicted"/>
<evidence type="ECO:0000256" key="1">
    <source>
        <dbReference type="ARBA" id="ARBA00001798"/>
    </source>
</evidence>
<feature type="compositionally biased region" description="Basic and acidic residues" evidence="9">
    <location>
        <begin position="16"/>
        <end position="25"/>
    </location>
</feature>
<reference evidence="11" key="2">
    <citation type="submission" date="2023-01" db="EMBL/GenBank/DDBJ databases">
        <authorList>
            <person name="Petersen C."/>
        </authorList>
    </citation>
    <scope>NUCLEOTIDE SEQUENCE</scope>
    <source>
        <strain evidence="11">IBT 15450</strain>
    </source>
</reference>
<sequence length="555" mass="62052">MSLVNTEEVTKMSQSLDREPQKTSADDTTTTEGSQGKGVEGILADPEPALREWRTTPEEESMAQNDRLMAISMTRAVQHDGATIALILQQENRAATDRAFAMGLDPTHFAQNIRQANPEAIQKALDFLEGELMDFEYTESHAAGTPADADLSEPSKDAAKTQPSVPTSRKCVACMESFCHDIIEAPCSDFYCKDCILRLFNDSFVDQSVFPPRCCGVPIPPSSVHQFIGAGLAQQYEEKVIEQNDPFRTYCSDSSCSQYIVPERVNGYIGRCICDRATCTLCKQMAHSGVPCPEDPSGIQQLSKEQGWQKCANCGAVVQLASGCNHISCRCGFEFCYACALQWKTCQCETWDERTLLAQAQEIAARNEAGAPAPEAVENIVAQLRVQQECDHEDDWVRIEGEHNCDECDEHMPCFILQCPGCNMRACQRCLEEIQEEEDCDHDGLWRRLEGQHECEECEQQMARFILECPECAMWACQTCVVKLKDEECDHKGTWKRIDGVHSCDDCGVQMETFVLECHDTGRLVWVMKPSIVPCMDYSTLFDFGIGVIDIVNAY</sequence>
<feature type="domain" description="RING-type" evidence="10">
    <location>
        <begin position="167"/>
        <end position="352"/>
    </location>
</feature>
<keyword evidence="12" id="KW-1185">Reference proteome</keyword>
<dbReference type="SMART" id="SM00647">
    <property type="entry name" value="IBR"/>
    <property type="match status" value="2"/>
</dbReference>
<comment type="catalytic activity">
    <reaction evidence="1">
        <text>[E2 ubiquitin-conjugating enzyme]-S-ubiquitinyl-L-cysteine + [acceptor protein]-L-lysine = [E2 ubiquitin-conjugating enzyme]-L-cysteine + [acceptor protein]-N(6)-ubiquitinyl-L-lysine.</text>
        <dbReference type="EC" id="2.3.2.31"/>
    </reaction>
</comment>
<dbReference type="CDD" id="cd22584">
    <property type="entry name" value="Rcat_RBR_unk"/>
    <property type="match status" value="1"/>
</dbReference>
<evidence type="ECO:0000313" key="11">
    <source>
        <dbReference type="EMBL" id="KAJ6052629.1"/>
    </source>
</evidence>
<dbReference type="GO" id="GO:0061630">
    <property type="term" value="F:ubiquitin protein ligase activity"/>
    <property type="evidence" value="ECO:0007669"/>
    <property type="project" value="UniProtKB-EC"/>
</dbReference>
<keyword evidence="7" id="KW-0833">Ubl conjugation pathway</keyword>